<evidence type="ECO:0000313" key="2">
    <source>
        <dbReference type="WBParaSite" id="maker-unitig_29781-snap-gene-0.1-mRNA-1"/>
    </source>
</evidence>
<reference evidence="2" key="1">
    <citation type="submission" date="2016-11" db="UniProtKB">
        <authorList>
            <consortium name="WormBaseParasite"/>
        </authorList>
    </citation>
    <scope>IDENTIFICATION</scope>
</reference>
<dbReference type="WBParaSite" id="maker-unitig_29781-snap-gene-0.1-mRNA-1">
    <property type="protein sequence ID" value="maker-unitig_29781-snap-gene-0.1-mRNA-1"/>
    <property type="gene ID" value="maker-unitig_29781-snap-gene-0.1"/>
</dbReference>
<keyword evidence="1" id="KW-1185">Reference proteome</keyword>
<name>A0A1I8FDP3_9PLAT</name>
<organism evidence="1 2">
    <name type="scientific">Macrostomum lignano</name>
    <dbReference type="NCBI Taxonomy" id="282301"/>
    <lineage>
        <taxon>Eukaryota</taxon>
        <taxon>Metazoa</taxon>
        <taxon>Spiralia</taxon>
        <taxon>Lophotrochozoa</taxon>
        <taxon>Platyhelminthes</taxon>
        <taxon>Rhabditophora</taxon>
        <taxon>Macrostomorpha</taxon>
        <taxon>Macrostomida</taxon>
        <taxon>Macrostomidae</taxon>
        <taxon>Macrostomum</taxon>
    </lineage>
</organism>
<dbReference type="AlphaFoldDB" id="A0A1I8FDP3"/>
<accession>A0A1I8FDP3</accession>
<sequence length="149" mass="16475">MLIAADRLCARLGASSRLEPYSGAKKLQFVVLAPVQASRVLKKATVAGPRPRAICVLWLCVFTLKCRSDAYPHSLAVRLSGRLKDRAELPALELRIDRARSLVPLPPYVLCIASFDAIRHHVLLLSEEQALATCHPTDERVRIKLSPSN</sequence>
<protein>
    <submittedName>
        <fullName evidence="2">Lipoprotein</fullName>
    </submittedName>
</protein>
<evidence type="ECO:0000313" key="1">
    <source>
        <dbReference type="Proteomes" id="UP000095280"/>
    </source>
</evidence>
<proteinExistence type="predicted"/>
<dbReference type="Proteomes" id="UP000095280">
    <property type="component" value="Unplaced"/>
</dbReference>